<comment type="caution">
    <text evidence="11">The sequence shown here is derived from an EMBL/GenBank/DDBJ whole genome shotgun (WGS) entry which is preliminary data.</text>
</comment>
<organism evidence="11 12">
    <name type="scientific">Selenomonas noxia F0398</name>
    <dbReference type="NCBI Taxonomy" id="702437"/>
    <lineage>
        <taxon>Bacteria</taxon>
        <taxon>Bacillati</taxon>
        <taxon>Bacillota</taxon>
        <taxon>Negativicutes</taxon>
        <taxon>Selenomonadales</taxon>
        <taxon>Selenomonadaceae</taxon>
        <taxon>Selenomonas</taxon>
    </lineage>
</organism>
<evidence type="ECO:0000313" key="12">
    <source>
        <dbReference type="Proteomes" id="UP000003175"/>
    </source>
</evidence>
<dbReference type="EMBL" id="ADGH01000012">
    <property type="protein sequence ID" value="EHG24519.1"/>
    <property type="molecule type" value="Genomic_DNA"/>
</dbReference>
<evidence type="ECO:0000256" key="5">
    <source>
        <dbReference type="ARBA" id="ARBA00023027"/>
    </source>
</evidence>
<dbReference type="PANTHER" id="PTHR43128:SF16">
    <property type="entry name" value="L-LACTATE DEHYDROGENASE"/>
    <property type="match status" value="1"/>
</dbReference>
<keyword evidence="5" id="KW-0520">NAD</keyword>
<protein>
    <recommendedName>
        <fullName evidence="3 7">L-lactate dehydrogenase</fullName>
        <ecNumber evidence="3 7">1.1.1.27</ecNumber>
    </recommendedName>
</protein>
<evidence type="ECO:0000256" key="8">
    <source>
        <dbReference type="RuleBase" id="RU003369"/>
    </source>
</evidence>
<dbReference type="InterPro" id="IPR022383">
    <property type="entry name" value="Lactate/malate_DH_C"/>
</dbReference>
<dbReference type="SUPFAM" id="SSF56327">
    <property type="entry name" value="LDH C-terminal domain-like"/>
    <property type="match status" value="1"/>
</dbReference>
<dbReference type="NCBIfam" id="TIGR01771">
    <property type="entry name" value="L-LDH-NAD"/>
    <property type="match status" value="1"/>
</dbReference>
<dbReference type="EC" id="1.1.1.27" evidence="3 7"/>
<evidence type="ECO:0000259" key="9">
    <source>
        <dbReference type="Pfam" id="PF00056"/>
    </source>
</evidence>
<sequence>MSIHIGKVVIIGASHVGAAVLNKITDFQLASEIALIDLDMDRARGEALDTSHAMSSPYSTNIKIHPGTYEDCRDASFIVITAGPSILPGETPDRLKLASTNTKVMRSVFSEIVKYTKDAMIIMITNPLDVATYVVSTDFDYPRAKILGTGTLLETYRLRYILAEHYDIDPKNVQGYVLGEHGNDAFVAWSTVNCASLGLDHLDAYFERSEKLDRCNIEHGIIQTAYDVVNLKGYTNTGIAMVACRFIKAILYNEHTILPCSAVMDGAYGMCDVALSIPRMISQDGIVRSFEVRLPDDEMEKLLRSQKSVRAALDGAGVK</sequence>
<dbReference type="InterPro" id="IPR015955">
    <property type="entry name" value="Lactate_DH/Glyco_Ohase_4_C"/>
</dbReference>
<dbReference type="SUPFAM" id="SSF51735">
    <property type="entry name" value="NAD(P)-binding Rossmann-fold domains"/>
    <property type="match status" value="1"/>
</dbReference>
<evidence type="ECO:0000313" key="11">
    <source>
        <dbReference type="EMBL" id="EHG24519.1"/>
    </source>
</evidence>
<reference evidence="11 12" key="1">
    <citation type="submission" date="2011-08" db="EMBL/GenBank/DDBJ databases">
        <title>The Genome Sequence of Selenomonas noxia F0398.</title>
        <authorList>
            <consortium name="The Broad Institute Genome Sequencing Platform"/>
            <person name="Earl A."/>
            <person name="Ward D."/>
            <person name="Feldgarden M."/>
            <person name="Gevers D."/>
            <person name="Izard J."/>
            <person name="Ganesan A."/>
            <person name="Blanton J.M."/>
            <person name="Baranova O.V."/>
            <person name="Tanner A.C."/>
            <person name="Dewhirst F.E."/>
            <person name="Young S.K."/>
            <person name="Zeng Q."/>
            <person name="Gargeya S."/>
            <person name="Fitzgerald M."/>
            <person name="Haas B."/>
            <person name="Abouelleil A."/>
            <person name="Alvarado L."/>
            <person name="Arachchi H.M."/>
            <person name="Berlin A."/>
            <person name="Brown A."/>
            <person name="Chapman S.B."/>
            <person name="Chen Z."/>
            <person name="Dunbar C."/>
            <person name="Freedman E."/>
            <person name="Gearin G."/>
            <person name="Gellesch M."/>
            <person name="Goldberg J."/>
            <person name="Griggs A."/>
            <person name="Gujja S."/>
            <person name="Heiman D."/>
            <person name="Howarth C."/>
            <person name="Larson L."/>
            <person name="Lui A."/>
            <person name="MacDonald P.J.P."/>
            <person name="Montmayeur A."/>
            <person name="Murphy C."/>
            <person name="Neiman D."/>
            <person name="Pearson M."/>
            <person name="Priest M."/>
            <person name="Roberts A."/>
            <person name="Saif S."/>
            <person name="Shea T."/>
            <person name="Shenoy N."/>
            <person name="Sisk P."/>
            <person name="Stolte C."/>
            <person name="Sykes S."/>
            <person name="Wortman J."/>
            <person name="Nusbaum C."/>
            <person name="Birren B."/>
        </authorList>
    </citation>
    <scope>NUCLEOTIDE SEQUENCE [LARGE SCALE GENOMIC DNA]</scope>
    <source>
        <strain evidence="11 12">F0398</strain>
    </source>
</reference>
<name>A0ABN0DPG4_9FIRM</name>
<dbReference type="Gene3D" id="3.90.110.10">
    <property type="entry name" value="Lactate dehydrogenase/glycoside hydrolase, family 4, C-terminal"/>
    <property type="match status" value="1"/>
</dbReference>
<evidence type="ECO:0000256" key="4">
    <source>
        <dbReference type="ARBA" id="ARBA00023002"/>
    </source>
</evidence>
<dbReference type="Gene3D" id="3.40.50.720">
    <property type="entry name" value="NAD(P)-binding Rossmann-like Domain"/>
    <property type="match status" value="1"/>
</dbReference>
<dbReference type="Pfam" id="PF02866">
    <property type="entry name" value="Ldh_1_C"/>
    <property type="match status" value="1"/>
</dbReference>
<evidence type="ECO:0000256" key="2">
    <source>
        <dbReference type="ARBA" id="ARBA00006054"/>
    </source>
</evidence>
<dbReference type="InterPro" id="IPR011304">
    <property type="entry name" value="L-lactate_DH"/>
</dbReference>
<dbReference type="InterPro" id="IPR036291">
    <property type="entry name" value="NAD(P)-bd_dom_sf"/>
</dbReference>
<evidence type="ECO:0000256" key="7">
    <source>
        <dbReference type="NCBIfam" id="TIGR01771"/>
    </source>
</evidence>
<dbReference type="RefSeq" id="WP_006696626.1">
    <property type="nucleotide sequence ID" value="NZ_JH376859.1"/>
</dbReference>
<comment type="pathway">
    <text evidence="1">Fermentation; pyruvate fermentation to lactate; (S)-lactate from pyruvate: step 1/1.</text>
</comment>
<dbReference type="PIRSF" id="PIRSF000102">
    <property type="entry name" value="Lac_mal_DH"/>
    <property type="match status" value="1"/>
</dbReference>
<dbReference type="InterPro" id="IPR001236">
    <property type="entry name" value="Lactate/malate_DH_N"/>
</dbReference>
<comment type="similarity">
    <text evidence="2">Belongs to the LDH/MDH superfamily. LDH family.</text>
</comment>
<dbReference type="Pfam" id="PF00056">
    <property type="entry name" value="Ldh_1_N"/>
    <property type="match status" value="1"/>
</dbReference>
<evidence type="ECO:0000256" key="3">
    <source>
        <dbReference type="ARBA" id="ARBA00012967"/>
    </source>
</evidence>
<comment type="catalytic activity">
    <reaction evidence="6">
        <text>(S)-lactate + NAD(+) = pyruvate + NADH + H(+)</text>
        <dbReference type="Rhea" id="RHEA:23444"/>
        <dbReference type="ChEBI" id="CHEBI:15361"/>
        <dbReference type="ChEBI" id="CHEBI:15378"/>
        <dbReference type="ChEBI" id="CHEBI:16651"/>
        <dbReference type="ChEBI" id="CHEBI:57540"/>
        <dbReference type="ChEBI" id="CHEBI:57945"/>
        <dbReference type="EC" id="1.1.1.27"/>
    </reaction>
</comment>
<dbReference type="InterPro" id="IPR001557">
    <property type="entry name" value="L-lactate/malate_DH"/>
</dbReference>
<dbReference type="PRINTS" id="PR00086">
    <property type="entry name" value="LLDHDRGNASE"/>
</dbReference>
<proteinExistence type="inferred from homology"/>
<feature type="domain" description="Lactate/malate dehydrogenase C-terminal" evidence="10">
    <location>
        <begin position="151"/>
        <end position="313"/>
    </location>
</feature>
<keyword evidence="12" id="KW-1185">Reference proteome</keyword>
<evidence type="ECO:0000256" key="6">
    <source>
        <dbReference type="ARBA" id="ARBA00049258"/>
    </source>
</evidence>
<evidence type="ECO:0000259" key="10">
    <source>
        <dbReference type="Pfam" id="PF02866"/>
    </source>
</evidence>
<dbReference type="Proteomes" id="UP000003175">
    <property type="component" value="Unassembled WGS sequence"/>
</dbReference>
<dbReference type="PANTHER" id="PTHR43128">
    <property type="entry name" value="L-2-HYDROXYCARBOXYLATE DEHYDROGENASE (NAD(P)(+))"/>
    <property type="match status" value="1"/>
</dbReference>
<accession>A0ABN0DPG4</accession>
<keyword evidence="4 8" id="KW-0560">Oxidoreductase</keyword>
<evidence type="ECO:0000256" key="1">
    <source>
        <dbReference type="ARBA" id="ARBA00004843"/>
    </source>
</evidence>
<feature type="domain" description="Lactate/malate dehydrogenase N-terminal" evidence="9">
    <location>
        <begin position="7"/>
        <end position="148"/>
    </location>
</feature>
<gene>
    <name evidence="11" type="ORF">HMPREF9432_01369</name>
</gene>